<dbReference type="EMBL" id="JBHMBW010000003">
    <property type="protein sequence ID" value="MFB9622663.1"/>
    <property type="molecule type" value="Genomic_DNA"/>
</dbReference>
<feature type="signal peptide" evidence="1">
    <location>
        <begin position="1"/>
        <end position="25"/>
    </location>
</feature>
<evidence type="ECO:0000256" key="1">
    <source>
        <dbReference type="SAM" id="SignalP"/>
    </source>
</evidence>
<accession>A0ABV5RTN9</accession>
<protein>
    <submittedName>
        <fullName evidence="2">Uncharacterized protein</fullName>
    </submittedName>
</protein>
<organism evidence="2 3">
    <name type="scientific">Nonomuraea helvata</name>
    <dbReference type="NCBI Taxonomy" id="37484"/>
    <lineage>
        <taxon>Bacteria</taxon>
        <taxon>Bacillati</taxon>
        <taxon>Actinomycetota</taxon>
        <taxon>Actinomycetes</taxon>
        <taxon>Streptosporangiales</taxon>
        <taxon>Streptosporangiaceae</taxon>
        <taxon>Nonomuraea</taxon>
    </lineage>
</organism>
<proteinExistence type="predicted"/>
<comment type="caution">
    <text evidence="2">The sequence shown here is derived from an EMBL/GenBank/DDBJ whole genome shotgun (WGS) entry which is preliminary data.</text>
</comment>
<evidence type="ECO:0000313" key="3">
    <source>
        <dbReference type="Proteomes" id="UP001589532"/>
    </source>
</evidence>
<gene>
    <name evidence="2" type="ORF">ACFFSA_06165</name>
</gene>
<sequence length="152" mass="15832">MRLRIGLAAGAAVAAVLLAALPATAAQSVVNFHADSGDQCVRGVTEGTLEWVDGPVVRPTVKVDGYLADEASISPCSLDRMYSTATFSAYKGSTLVDSQTAKADNEKVPISFALADPVAFTSVDRVVVQVCRFSSTPIGISYCGKAAEYKAP</sequence>
<reference evidence="2 3" key="1">
    <citation type="submission" date="2024-09" db="EMBL/GenBank/DDBJ databases">
        <authorList>
            <person name="Sun Q."/>
            <person name="Mori K."/>
        </authorList>
    </citation>
    <scope>NUCLEOTIDE SEQUENCE [LARGE SCALE GENOMIC DNA]</scope>
    <source>
        <strain evidence="2 3">JCM 3143</strain>
    </source>
</reference>
<evidence type="ECO:0000313" key="2">
    <source>
        <dbReference type="EMBL" id="MFB9622663.1"/>
    </source>
</evidence>
<keyword evidence="1" id="KW-0732">Signal</keyword>
<feature type="chain" id="PRO_5045454966" evidence="1">
    <location>
        <begin position="26"/>
        <end position="152"/>
    </location>
</feature>
<dbReference type="Proteomes" id="UP001589532">
    <property type="component" value="Unassembled WGS sequence"/>
</dbReference>
<name>A0ABV5RTN9_9ACTN</name>
<keyword evidence="3" id="KW-1185">Reference proteome</keyword>
<dbReference type="RefSeq" id="WP_344996192.1">
    <property type="nucleotide sequence ID" value="NZ_BAAAXV010000009.1"/>
</dbReference>